<keyword evidence="2" id="KW-1185">Reference proteome</keyword>
<protein>
    <submittedName>
        <fullName evidence="1">Uncharacterized protein</fullName>
    </submittedName>
</protein>
<evidence type="ECO:0000313" key="1">
    <source>
        <dbReference type="EMBL" id="SDQ53426.1"/>
    </source>
</evidence>
<gene>
    <name evidence="1" type="ORF">SAMN05216402_1217</name>
</gene>
<dbReference type="EMBL" id="FNKY01000001">
    <property type="protein sequence ID" value="SDQ53426.1"/>
    <property type="molecule type" value="Genomic_DNA"/>
</dbReference>
<organism evidence="1 2">
    <name type="scientific">Nitrosospira multiformis</name>
    <dbReference type="NCBI Taxonomy" id="1231"/>
    <lineage>
        <taxon>Bacteria</taxon>
        <taxon>Pseudomonadati</taxon>
        <taxon>Pseudomonadota</taxon>
        <taxon>Betaproteobacteria</taxon>
        <taxon>Nitrosomonadales</taxon>
        <taxon>Nitrosomonadaceae</taxon>
        <taxon>Nitrosospira</taxon>
    </lineage>
</organism>
<accession>A0ABY0TAF6</accession>
<dbReference type="Proteomes" id="UP000183471">
    <property type="component" value="Unassembled WGS sequence"/>
</dbReference>
<proteinExistence type="predicted"/>
<sequence>MLPAILFAQQVTTCINPAGHAYFAHMGVLSKEDSDWKMDTVPKGAFTLRKFGKDDFDIIFIDSTARNHSTTQDGAKVFPLRRNETEAAFLIHYHDSGESQIYSFFKENSGAARFSILVSKGGPSIYKSSVMVGDCTPIDFKLMNEGDSQ</sequence>
<name>A0ABY0TAF6_9PROT</name>
<reference evidence="1 2" key="1">
    <citation type="submission" date="2016-10" db="EMBL/GenBank/DDBJ databases">
        <authorList>
            <person name="Varghese N."/>
            <person name="Submissions S."/>
        </authorList>
    </citation>
    <scope>NUCLEOTIDE SEQUENCE [LARGE SCALE GENOMIC DNA]</scope>
    <source>
        <strain evidence="1 2">Nl1</strain>
    </source>
</reference>
<evidence type="ECO:0000313" key="2">
    <source>
        <dbReference type="Proteomes" id="UP000183471"/>
    </source>
</evidence>
<comment type="caution">
    <text evidence="1">The sequence shown here is derived from an EMBL/GenBank/DDBJ whole genome shotgun (WGS) entry which is preliminary data.</text>
</comment>